<dbReference type="Proteomes" id="UP001224674">
    <property type="component" value="Chromosome"/>
</dbReference>
<dbReference type="PANTHER" id="PTHR32114:SF2">
    <property type="entry name" value="ABC TRANSPORTER ABCH.3"/>
    <property type="match status" value="1"/>
</dbReference>
<feature type="compositionally biased region" description="Polar residues" evidence="5">
    <location>
        <begin position="812"/>
        <end position="821"/>
    </location>
</feature>
<dbReference type="InterPro" id="IPR038729">
    <property type="entry name" value="Rad50/SbcC_AAA"/>
</dbReference>
<sequence length="1054" mass="117430">MRIHRLEIQAIGPFAQREVIEFDRLNQAGLFLLDGPTGSGKSTILATLTFALYGTVPGERKTDSLHSTLAGSSTRPEVVLDVSVAERRFLITRSPSYQRPSKRAKNGVVKENSTVSVSELLHGAWREVTTRADEAGQLMNAVLGLTAEQFMRVILLPQGEFAAFLHASSSERQALLRKLFDTARFEQVEDALKDERDALEHHLGSETDRITSLRHDVITTISALTQEAWWAENQAPESAEELDDETLATRATETMAGLVASAHHRQQELSTTENTLRQRVETITRDLTCLDQATSYHQRRNQHEHQREQISLVTQQLAAHRVAEPVWRAVQAVCRTAQVVQDQAKALAETFTAGQDHPLIQTWARAAELGVAQFADHLDDLGESDAGLQALRQGWNDVQRQADRAVDRLSDRHQQAREIRELADSIATGERELEELDETLQVRKNKREEMAGHLRELAGNLEELHGTEERLEAAEQRLQQTETALTAARARQTAKKTLSEEQHKHHDAVDQAQRAVDTYQRLVQARLDAAAELLAEDLVQGQPCAVCGSIEHPAPAQGQGLEEISQHRVEQARQRADELHTARVQQDKVLQAARDEHERLLAASSGVTPEEASQTRDEAKEHVVQLRKDVQRYRQLVQDHQRAEQAIEKITTMLPDLEAQRTATATTLEAQRERQENLQEQLHKTLGSYASVSELQDHTDQAHRLVAAISQRLDQLGVAVARRDQAITSRDLALKQAQEHVKTHRLTIDVSSVEAITAAVMQDRSVTEAEQQVTDWDAESARLAELAEHEHVVHGLDLLAQHHNDPEEHPLPSQQVLSTHRQQLEETIRNRQAADSRRGSVEHAHQQVTAETTELHQRSSQTAEVAEKYQQLDDLLKVVRGQGENSYKMSLGSYVLTGRLEKVAAAASERLERMTQGRYSLEHDDAGRSRGKSGLDLQVRDHLNDTYRAPATLSGGESFMASLALALGLADTVQAEAGGITMDTLFIDEGFGSLDSETLEQVMEVLNGLGDDGRTIGLVSHVESMKHQIPTRIRVTKTPQGVSNLELVQNTTGV</sequence>
<evidence type="ECO:0000256" key="4">
    <source>
        <dbReference type="SAM" id="Coils"/>
    </source>
</evidence>
<dbReference type="PANTHER" id="PTHR32114">
    <property type="entry name" value="ABC TRANSPORTER ABCH.3"/>
    <property type="match status" value="1"/>
</dbReference>
<feature type="region of interest" description="Disordered" evidence="5">
    <location>
        <begin position="803"/>
        <end position="822"/>
    </location>
</feature>
<accession>A0AAJ6AIM6</accession>
<reference evidence="7 8" key="1">
    <citation type="submission" date="2023-03" db="EMBL/GenBank/DDBJ databases">
        <title>Complete genome sequences of several Auritidibacter ignavus strains isolated from ear infections.</title>
        <authorList>
            <person name="Baehr T."/>
            <person name="Baumhoegger A.M."/>
        </authorList>
    </citation>
    <scope>NUCLEOTIDE SEQUENCE [LARGE SCALE GENOMIC DNA]</scope>
    <source>
        <strain evidence="7 8">BABAE-6</strain>
    </source>
</reference>
<keyword evidence="4" id="KW-0175">Coiled coil</keyword>
<feature type="coiled-coil region" evidence="4">
    <location>
        <begin position="616"/>
        <end position="685"/>
    </location>
</feature>
<organism evidence="7 8">
    <name type="scientific">Auritidibacter ignavus</name>
    <dbReference type="NCBI Taxonomy" id="678932"/>
    <lineage>
        <taxon>Bacteria</taxon>
        <taxon>Bacillati</taxon>
        <taxon>Actinomycetota</taxon>
        <taxon>Actinomycetes</taxon>
        <taxon>Micrococcales</taxon>
        <taxon>Micrococcaceae</taxon>
        <taxon>Auritidibacter</taxon>
    </lineage>
</organism>
<feature type="compositionally biased region" description="Basic and acidic residues" evidence="5">
    <location>
        <begin position="830"/>
        <end position="845"/>
    </location>
</feature>
<evidence type="ECO:0000313" key="7">
    <source>
        <dbReference type="EMBL" id="WGH93397.1"/>
    </source>
</evidence>
<evidence type="ECO:0000256" key="3">
    <source>
        <dbReference type="ARBA" id="ARBA00013368"/>
    </source>
</evidence>
<evidence type="ECO:0000259" key="6">
    <source>
        <dbReference type="Pfam" id="PF13476"/>
    </source>
</evidence>
<evidence type="ECO:0000313" key="8">
    <source>
        <dbReference type="Proteomes" id="UP001224674"/>
    </source>
</evidence>
<dbReference type="RefSeq" id="WP_279674913.1">
    <property type="nucleotide sequence ID" value="NZ_CP122566.1"/>
</dbReference>
<dbReference type="Gene3D" id="3.40.50.300">
    <property type="entry name" value="P-loop containing nucleotide triphosphate hydrolases"/>
    <property type="match status" value="2"/>
</dbReference>
<dbReference type="GO" id="GO:0006302">
    <property type="term" value="P:double-strand break repair"/>
    <property type="evidence" value="ECO:0007669"/>
    <property type="project" value="InterPro"/>
</dbReference>
<feature type="domain" description="Rad50/SbcC-type AAA" evidence="6">
    <location>
        <begin position="5"/>
        <end position="200"/>
    </location>
</feature>
<gene>
    <name evidence="7" type="ORF">QDX21_00825</name>
</gene>
<dbReference type="GO" id="GO:0016887">
    <property type="term" value="F:ATP hydrolysis activity"/>
    <property type="evidence" value="ECO:0007669"/>
    <property type="project" value="InterPro"/>
</dbReference>
<evidence type="ECO:0000256" key="5">
    <source>
        <dbReference type="SAM" id="MobiDB-lite"/>
    </source>
</evidence>
<dbReference type="SUPFAM" id="SSF52540">
    <property type="entry name" value="P-loop containing nucleoside triphosphate hydrolases"/>
    <property type="match status" value="1"/>
</dbReference>
<dbReference type="Pfam" id="PF13558">
    <property type="entry name" value="SbcC_Walker_B"/>
    <property type="match status" value="1"/>
</dbReference>
<comment type="subunit">
    <text evidence="2">Heterodimer of SbcC and SbcD.</text>
</comment>
<protein>
    <recommendedName>
        <fullName evidence="3">Nuclease SbcCD subunit C</fullName>
    </recommendedName>
</protein>
<proteinExistence type="inferred from homology"/>
<keyword evidence="8" id="KW-1185">Reference proteome</keyword>
<evidence type="ECO:0000256" key="1">
    <source>
        <dbReference type="ARBA" id="ARBA00006930"/>
    </source>
</evidence>
<dbReference type="InterPro" id="IPR027417">
    <property type="entry name" value="P-loop_NTPase"/>
</dbReference>
<dbReference type="Gene3D" id="1.10.287.1490">
    <property type="match status" value="1"/>
</dbReference>
<comment type="similarity">
    <text evidence="1">Belongs to the SMC family. SbcC subfamily.</text>
</comment>
<dbReference type="AlphaFoldDB" id="A0AAJ6AIM6"/>
<evidence type="ECO:0000256" key="2">
    <source>
        <dbReference type="ARBA" id="ARBA00011322"/>
    </source>
</evidence>
<dbReference type="Pfam" id="PF13476">
    <property type="entry name" value="AAA_23"/>
    <property type="match status" value="1"/>
</dbReference>
<feature type="region of interest" description="Disordered" evidence="5">
    <location>
        <begin position="830"/>
        <end position="862"/>
    </location>
</feature>
<feature type="compositionally biased region" description="Polar residues" evidence="5">
    <location>
        <begin position="846"/>
        <end position="862"/>
    </location>
</feature>
<name>A0AAJ6AIM6_9MICC</name>
<feature type="coiled-coil region" evidence="4">
    <location>
        <begin position="419"/>
        <end position="491"/>
    </location>
</feature>
<dbReference type="EMBL" id="CP122566">
    <property type="protein sequence ID" value="WGH93397.1"/>
    <property type="molecule type" value="Genomic_DNA"/>
</dbReference>